<name>A0A9X4YCM9_9GAMM</name>
<protein>
    <submittedName>
        <fullName evidence="2">Uncharacterized protein</fullName>
    </submittedName>
</protein>
<keyword evidence="1" id="KW-1133">Transmembrane helix</keyword>
<keyword evidence="3" id="KW-1185">Reference proteome</keyword>
<feature type="transmembrane region" description="Helical" evidence="1">
    <location>
        <begin position="6"/>
        <end position="28"/>
    </location>
</feature>
<evidence type="ECO:0000256" key="1">
    <source>
        <dbReference type="SAM" id="Phobius"/>
    </source>
</evidence>
<keyword evidence="1" id="KW-0812">Transmembrane</keyword>
<dbReference type="EMBL" id="WMEX01000004">
    <property type="protein sequence ID" value="MYL26808.1"/>
    <property type="molecule type" value="Genomic_DNA"/>
</dbReference>
<gene>
    <name evidence="2" type="ORF">GLW01_08370</name>
</gene>
<feature type="transmembrane region" description="Helical" evidence="1">
    <location>
        <begin position="92"/>
        <end position="116"/>
    </location>
</feature>
<sequence length="117" mass="13498">MNFDLIFSLVFVATLATATVTWFVFLVFSVWRIEKRIMEEGKARPCLWDGLGGRAFWYSWTIALPDRVFNDEDDSFLNTADVKRYTTPWDYFLAWVLMLSSYSMVGIGVISLIFGIG</sequence>
<dbReference type="Proteomes" id="UP000460751">
    <property type="component" value="Unassembled WGS sequence"/>
</dbReference>
<dbReference type="AlphaFoldDB" id="A0A9X4YCM9"/>
<dbReference type="OrthoDB" id="6386446at2"/>
<proteinExistence type="predicted"/>
<comment type="caution">
    <text evidence="2">The sequence shown here is derived from an EMBL/GenBank/DDBJ whole genome shotgun (WGS) entry which is preliminary data.</text>
</comment>
<evidence type="ECO:0000313" key="3">
    <source>
        <dbReference type="Proteomes" id="UP000460751"/>
    </source>
</evidence>
<dbReference type="RefSeq" id="WP_160898771.1">
    <property type="nucleotide sequence ID" value="NZ_WMEX01000004.1"/>
</dbReference>
<evidence type="ECO:0000313" key="2">
    <source>
        <dbReference type="EMBL" id="MYL26808.1"/>
    </source>
</evidence>
<keyword evidence="1" id="KW-0472">Membrane</keyword>
<organism evidence="2 3">
    <name type="scientific">Vreelandella halophila</name>
    <dbReference type="NCBI Taxonomy" id="86177"/>
    <lineage>
        <taxon>Bacteria</taxon>
        <taxon>Pseudomonadati</taxon>
        <taxon>Pseudomonadota</taxon>
        <taxon>Gammaproteobacteria</taxon>
        <taxon>Oceanospirillales</taxon>
        <taxon>Halomonadaceae</taxon>
        <taxon>Vreelandella</taxon>
    </lineage>
</organism>
<accession>A0A9X4YCM9</accession>
<reference evidence="2 3" key="1">
    <citation type="submission" date="2019-11" db="EMBL/GenBank/DDBJ databases">
        <title>Genome sequences of 17 halophilic strains isolated from different environments.</title>
        <authorList>
            <person name="Furrow R.E."/>
        </authorList>
    </citation>
    <scope>NUCLEOTIDE SEQUENCE [LARGE SCALE GENOMIC DNA]</scope>
    <source>
        <strain evidence="2 3">22507_15_FS</strain>
    </source>
</reference>